<evidence type="ECO:0000256" key="3">
    <source>
        <dbReference type="ARBA" id="ARBA00022691"/>
    </source>
</evidence>
<evidence type="ECO:0000256" key="1">
    <source>
        <dbReference type="ARBA" id="ARBA00022603"/>
    </source>
</evidence>
<comment type="caution">
    <text evidence="5">Lacks conserved residue(s) required for the propagation of feature annotation.</text>
</comment>
<dbReference type="GO" id="GO:0006355">
    <property type="term" value="P:regulation of DNA-templated transcription"/>
    <property type="evidence" value="ECO:0007669"/>
    <property type="project" value="InterPro"/>
</dbReference>
<dbReference type="Gene3D" id="3.40.50.150">
    <property type="entry name" value="Vaccinia Virus protein VP39"/>
    <property type="match status" value="1"/>
</dbReference>
<dbReference type="STRING" id="1817772.A2527_11065"/>
<dbReference type="Pfam" id="PF01189">
    <property type="entry name" value="Methyltr_RsmB-F"/>
    <property type="match status" value="1"/>
</dbReference>
<evidence type="ECO:0000313" key="9">
    <source>
        <dbReference type="Proteomes" id="UP000178449"/>
    </source>
</evidence>
<feature type="compositionally biased region" description="Basic residues" evidence="6">
    <location>
        <begin position="1"/>
        <end position="10"/>
    </location>
</feature>
<feature type="region of interest" description="Disordered" evidence="6">
    <location>
        <begin position="1"/>
        <end position="21"/>
    </location>
</feature>
<dbReference type="Pfam" id="PF22458">
    <property type="entry name" value="RsmF-B_ferredox"/>
    <property type="match status" value="1"/>
</dbReference>
<dbReference type="Gene3D" id="3.30.70.1170">
    <property type="entry name" value="Sun protein, domain 3"/>
    <property type="match status" value="1"/>
</dbReference>
<dbReference type="PROSITE" id="PS51686">
    <property type="entry name" value="SAM_MT_RSMB_NOP"/>
    <property type="match status" value="1"/>
</dbReference>
<dbReference type="GO" id="GO:0003723">
    <property type="term" value="F:RNA binding"/>
    <property type="evidence" value="ECO:0007669"/>
    <property type="project" value="UniProtKB-UniRule"/>
</dbReference>
<comment type="similarity">
    <text evidence="5">Belongs to the class I-like SAM-binding methyltransferase superfamily. RsmB/NOP family.</text>
</comment>
<proteinExistence type="inferred from homology"/>
<keyword evidence="1 5" id="KW-0489">Methyltransferase</keyword>
<dbReference type="SUPFAM" id="SSF53335">
    <property type="entry name" value="S-adenosyl-L-methionine-dependent methyltransferases"/>
    <property type="match status" value="1"/>
</dbReference>
<dbReference type="InterPro" id="IPR001678">
    <property type="entry name" value="MeTrfase_RsmB-F_NOP2_dom"/>
</dbReference>
<name>A0A1F6G6C9_9PROT</name>
<dbReference type="SUPFAM" id="SSF48013">
    <property type="entry name" value="NusB-like"/>
    <property type="match status" value="1"/>
</dbReference>
<dbReference type="InterPro" id="IPR054728">
    <property type="entry name" value="RsmB-like_ferredoxin"/>
</dbReference>
<comment type="caution">
    <text evidence="8">The sequence shown here is derived from an EMBL/GenBank/DDBJ whole genome shotgun (WGS) entry which is preliminary data.</text>
</comment>
<dbReference type="PRINTS" id="PR02008">
    <property type="entry name" value="RCMTFAMILY"/>
</dbReference>
<evidence type="ECO:0000256" key="2">
    <source>
        <dbReference type="ARBA" id="ARBA00022679"/>
    </source>
</evidence>
<sequence length="433" mass="47825">MKNNKSKPAKTKSGGPAKTSLDPRFLAAQDLIVFLKTAQVHFRDDLPPKNQGLYRLLLAQAVRHKDRLLHLSCQLTGRELSTLDLEVQATLMLGLVQLDPETGIDEWAAINETVQLMLRFDKPFLKGVINASLRRYQREQKALEAQVPGLALQTSHPLWMLERWQKRYGQKAAEQIALANNQWPLMWLLPRPDLGCEGLLAVLKKEGIEATLEEGVVVREPKGLFDTQAYKKGLFLVQDQAAQGIVPLMDGLKKDRFLDACAAPGGKLVQALWRFGDEIKEVWAAEPKAGRMQRLEENLGRLGLKVNLEKKEAQRLEGAWDLILADVPCSATGTIGKHPEIKWNRSAAGFLQNQQGQLEILNALAKGLKPGGHLLYSTCSLEPEENEGTAQAFLAGQAGFVQVALPGASAPYHMTLPQKGSSGAFAALFRRQA</sequence>
<reference evidence="8 9" key="1">
    <citation type="journal article" date="2016" name="Nat. Commun.">
        <title>Thousands of microbial genomes shed light on interconnected biogeochemical processes in an aquifer system.</title>
        <authorList>
            <person name="Anantharaman K."/>
            <person name="Brown C.T."/>
            <person name="Hug L.A."/>
            <person name="Sharon I."/>
            <person name="Castelle C.J."/>
            <person name="Probst A.J."/>
            <person name="Thomas B.C."/>
            <person name="Singh A."/>
            <person name="Wilkins M.J."/>
            <person name="Karaoz U."/>
            <person name="Brodie E.L."/>
            <person name="Williams K.H."/>
            <person name="Hubbard S.S."/>
            <person name="Banfield J.F."/>
        </authorList>
    </citation>
    <scope>NUCLEOTIDE SEQUENCE [LARGE SCALE GENOMIC DNA]</scope>
</reference>
<dbReference type="AlphaFoldDB" id="A0A1F6G6C9"/>
<dbReference type="PANTHER" id="PTHR22807">
    <property type="entry name" value="NOP2 YEAST -RELATED NOL1/NOP2/FMU SUN DOMAIN-CONTAINING"/>
    <property type="match status" value="1"/>
</dbReference>
<evidence type="ECO:0000256" key="5">
    <source>
        <dbReference type="PROSITE-ProRule" id="PRU01023"/>
    </source>
</evidence>
<keyword evidence="4 5" id="KW-0694">RNA-binding</keyword>
<evidence type="ECO:0000313" key="8">
    <source>
        <dbReference type="EMBL" id="OGG93655.1"/>
    </source>
</evidence>
<keyword evidence="3 5" id="KW-0949">S-adenosyl-L-methionine</keyword>
<evidence type="ECO:0000256" key="6">
    <source>
        <dbReference type="SAM" id="MobiDB-lite"/>
    </source>
</evidence>
<dbReference type="GO" id="GO:0008173">
    <property type="term" value="F:RNA methyltransferase activity"/>
    <property type="evidence" value="ECO:0007669"/>
    <property type="project" value="InterPro"/>
</dbReference>
<dbReference type="PANTHER" id="PTHR22807:SF61">
    <property type="entry name" value="NOL1_NOP2_SUN FAMILY PROTEIN _ ANTITERMINATION NUSB DOMAIN-CONTAINING PROTEIN"/>
    <property type="match status" value="1"/>
</dbReference>
<dbReference type="Pfam" id="PF01029">
    <property type="entry name" value="NusB"/>
    <property type="match status" value="1"/>
</dbReference>
<dbReference type="EMBL" id="MFNE01000046">
    <property type="protein sequence ID" value="OGG93655.1"/>
    <property type="molecule type" value="Genomic_DNA"/>
</dbReference>
<evidence type="ECO:0000256" key="4">
    <source>
        <dbReference type="ARBA" id="ARBA00022884"/>
    </source>
</evidence>
<organism evidence="8 9">
    <name type="scientific">Candidatus Lambdaproteobacteria bacterium RIFOXYD2_FULL_50_16</name>
    <dbReference type="NCBI Taxonomy" id="1817772"/>
    <lineage>
        <taxon>Bacteria</taxon>
        <taxon>Pseudomonadati</taxon>
        <taxon>Pseudomonadota</taxon>
        <taxon>Candidatus Lambdaproteobacteria</taxon>
    </lineage>
</organism>
<accession>A0A1F6G6C9</accession>
<feature type="binding site" evidence="5">
    <location>
        <begin position="261"/>
        <end position="267"/>
    </location>
    <ligand>
        <name>S-adenosyl-L-methionine</name>
        <dbReference type="ChEBI" id="CHEBI:59789"/>
    </ligand>
</feature>
<feature type="binding site" evidence="5">
    <location>
        <position position="286"/>
    </location>
    <ligand>
        <name>S-adenosyl-L-methionine</name>
        <dbReference type="ChEBI" id="CHEBI:59789"/>
    </ligand>
</feature>
<protein>
    <recommendedName>
        <fullName evidence="7">SAM-dependent MTase RsmB/NOP-type domain-containing protein</fullName>
    </recommendedName>
</protein>
<keyword evidence="2 5" id="KW-0808">Transferase</keyword>
<feature type="binding site" evidence="5">
    <location>
        <position position="326"/>
    </location>
    <ligand>
        <name>S-adenosyl-L-methionine</name>
        <dbReference type="ChEBI" id="CHEBI:59789"/>
    </ligand>
</feature>
<dbReference type="Gene3D" id="1.10.940.10">
    <property type="entry name" value="NusB-like"/>
    <property type="match status" value="1"/>
</dbReference>
<dbReference type="GO" id="GO:0001510">
    <property type="term" value="P:RNA methylation"/>
    <property type="evidence" value="ECO:0007669"/>
    <property type="project" value="InterPro"/>
</dbReference>
<dbReference type="InterPro" id="IPR049560">
    <property type="entry name" value="MeTrfase_RsmB-F_NOP2_cat"/>
</dbReference>
<dbReference type="Proteomes" id="UP000178449">
    <property type="component" value="Unassembled WGS sequence"/>
</dbReference>
<dbReference type="InterPro" id="IPR029063">
    <property type="entry name" value="SAM-dependent_MTases_sf"/>
</dbReference>
<dbReference type="InterPro" id="IPR035926">
    <property type="entry name" value="NusB-like_sf"/>
</dbReference>
<feature type="domain" description="SAM-dependent MTase RsmB/NOP-type" evidence="7">
    <location>
        <begin position="150"/>
        <end position="432"/>
    </location>
</feature>
<dbReference type="InterPro" id="IPR023267">
    <property type="entry name" value="RCMT"/>
</dbReference>
<dbReference type="InterPro" id="IPR006027">
    <property type="entry name" value="NusB_RsmB_TIM44"/>
</dbReference>
<gene>
    <name evidence="8" type="ORF">A2527_11065</name>
</gene>
<evidence type="ECO:0000259" key="7">
    <source>
        <dbReference type="PROSITE" id="PS51686"/>
    </source>
</evidence>
<feature type="active site" description="Nucleophile" evidence="5">
    <location>
        <position position="379"/>
    </location>
</feature>